<dbReference type="PANTHER" id="PTHR24343:SF558">
    <property type="entry name" value="PROTEIN KINASE DOMAIN-CONTAINING PROTEIN"/>
    <property type="match status" value="1"/>
</dbReference>
<keyword evidence="3" id="KW-0808">Transferase</keyword>
<keyword evidence="6 9" id="KW-0067">ATP-binding</keyword>
<accession>A0A6T9Y7T5</accession>
<evidence type="ECO:0000256" key="6">
    <source>
        <dbReference type="ARBA" id="ARBA00022840"/>
    </source>
</evidence>
<evidence type="ECO:0000256" key="10">
    <source>
        <dbReference type="RuleBase" id="RU000304"/>
    </source>
</evidence>
<dbReference type="SUPFAM" id="SSF56112">
    <property type="entry name" value="Protein kinase-like (PK-like)"/>
    <property type="match status" value="1"/>
</dbReference>
<name>A0A6T9Y7T5_9CHLO</name>
<dbReference type="GO" id="GO:0005524">
    <property type="term" value="F:ATP binding"/>
    <property type="evidence" value="ECO:0007669"/>
    <property type="project" value="UniProtKB-UniRule"/>
</dbReference>
<dbReference type="EC" id="2.7.11.1" evidence="1"/>
<sequence length="344" mass="38078">MSCAVDDEHDGRYRAPEGATGAKVLGVGNFGTAKLMQSTRTGALVAIKYLERGEKIDDNVKRELVNHRLLTHPNIVRFIEVMLTPTHLAIVMEYAAGGELFNRIASKGKFSEDEARYFFQQLISGVAYCHAKGVAHRDLKLENTLLDGGAVPRLKICDFGYSKHSEIDSDPKSTVGTPAYIAPEVLKRQVYDGKTADVWSCGVTLYVMLVGKYPFEDKSDPRNFRSTITKIFACDYKFPSNVELSDGVKDLIRRIFVVDAAKRIDVSGIQSHPWFTTNLPLELLNVDVDVDESDMMTIEDIRAIVDAAKTPGASSMHANAAHAQEDIGFSGEFEGEFDDDDMRA</sequence>
<evidence type="ECO:0000256" key="2">
    <source>
        <dbReference type="ARBA" id="ARBA00022527"/>
    </source>
</evidence>
<evidence type="ECO:0000259" key="11">
    <source>
        <dbReference type="PROSITE" id="PS50011"/>
    </source>
</evidence>
<dbReference type="InterPro" id="IPR017441">
    <property type="entry name" value="Protein_kinase_ATP_BS"/>
</dbReference>
<evidence type="ECO:0000256" key="9">
    <source>
        <dbReference type="PROSITE-ProRule" id="PRU10141"/>
    </source>
</evidence>
<feature type="binding site" evidence="9">
    <location>
        <position position="48"/>
    </location>
    <ligand>
        <name>ATP</name>
        <dbReference type="ChEBI" id="CHEBI:30616"/>
    </ligand>
</feature>
<dbReference type="Gene3D" id="1.10.510.10">
    <property type="entry name" value="Transferase(Phosphotransferase) domain 1"/>
    <property type="match status" value="1"/>
</dbReference>
<evidence type="ECO:0000256" key="4">
    <source>
        <dbReference type="ARBA" id="ARBA00022741"/>
    </source>
</evidence>
<dbReference type="EMBL" id="HBEE01000444">
    <property type="protein sequence ID" value="CAD8319394.1"/>
    <property type="molecule type" value="Transcribed_RNA"/>
</dbReference>
<evidence type="ECO:0000256" key="5">
    <source>
        <dbReference type="ARBA" id="ARBA00022777"/>
    </source>
</evidence>
<evidence type="ECO:0000256" key="3">
    <source>
        <dbReference type="ARBA" id="ARBA00022679"/>
    </source>
</evidence>
<reference evidence="12" key="1">
    <citation type="submission" date="2021-01" db="EMBL/GenBank/DDBJ databases">
        <authorList>
            <person name="Corre E."/>
            <person name="Pelletier E."/>
            <person name="Niang G."/>
            <person name="Scheremetjew M."/>
            <person name="Finn R."/>
            <person name="Kale V."/>
            <person name="Holt S."/>
            <person name="Cochrane G."/>
            <person name="Meng A."/>
            <person name="Brown T."/>
            <person name="Cohen L."/>
        </authorList>
    </citation>
    <scope>NUCLEOTIDE SEQUENCE</scope>
    <source>
        <strain evidence="13">Clade-D-RCC1621</strain>
        <strain evidence="12">Clade-D-RCC2593</strain>
    </source>
</reference>
<dbReference type="PROSITE" id="PS00107">
    <property type="entry name" value="PROTEIN_KINASE_ATP"/>
    <property type="match status" value="1"/>
</dbReference>
<dbReference type="GO" id="GO:0004674">
    <property type="term" value="F:protein serine/threonine kinase activity"/>
    <property type="evidence" value="ECO:0007669"/>
    <property type="project" value="UniProtKB-KW"/>
</dbReference>
<comment type="catalytic activity">
    <reaction evidence="8">
        <text>L-seryl-[protein] + ATP = O-phospho-L-seryl-[protein] + ADP + H(+)</text>
        <dbReference type="Rhea" id="RHEA:17989"/>
        <dbReference type="Rhea" id="RHEA-COMP:9863"/>
        <dbReference type="Rhea" id="RHEA-COMP:11604"/>
        <dbReference type="ChEBI" id="CHEBI:15378"/>
        <dbReference type="ChEBI" id="CHEBI:29999"/>
        <dbReference type="ChEBI" id="CHEBI:30616"/>
        <dbReference type="ChEBI" id="CHEBI:83421"/>
        <dbReference type="ChEBI" id="CHEBI:456216"/>
        <dbReference type="EC" id="2.7.11.1"/>
    </reaction>
</comment>
<protein>
    <recommendedName>
        <fullName evidence="1">non-specific serine/threonine protein kinase</fullName>
        <ecNumber evidence="1">2.7.11.1</ecNumber>
    </recommendedName>
</protein>
<dbReference type="EMBL" id="HBFO01005586">
    <property type="protein sequence ID" value="CAD8812796.1"/>
    <property type="molecule type" value="Transcribed_RNA"/>
</dbReference>
<evidence type="ECO:0000256" key="8">
    <source>
        <dbReference type="ARBA" id="ARBA00048679"/>
    </source>
</evidence>
<evidence type="ECO:0000256" key="1">
    <source>
        <dbReference type="ARBA" id="ARBA00012513"/>
    </source>
</evidence>
<dbReference type="InterPro" id="IPR000719">
    <property type="entry name" value="Prot_kinase_dom"/>
</dbReference>
<dbReference type="PROSITE" id="PS50011">
    <property type="entry name" value="PROTEIN_KINASE_DOM"/>
    <property type="match status" value="1"/>
</dbReference>
<dbReference type="AlphaFoldDB" id="A0A6T9Y7T5"/>
<keyword evidence="2 10" id="KW-0723">Serine/threonine-protein kinase</keyword>
<evidence type="ECO:0000313" key="13">
    <source>
        <dbReference type="EMBL" id="CAD8812796.1"/>
    </source>
</evidence>
<evidence type="ECO:0000313" key="12">
    <source>
        <dbReference type="EMBL" id="CAD8319394.1"/>
    </source>
</evidence>
<comment type="similarity">
    <text evidence="10">Belongs to the protein kinase superfamily.</text>
</comment>
<keyword evidence="4 9" id="KW-0547">Nucleotide-binding</keyword>
<dbReference type="InterPro" id="IPR011009">
    <property type="entry name" value="Kinase-like_dom_sf"/>
</dbReference>
<dbReference type="PROSITE" id="PS00108">
    <property type="entry name" value="PROTEIN_KINASE_ST"/>
    <property type="match status" value="1"/>
</dbReference>
<dbReference type="Pfam" id="PF00069">
    <property type="entry name" value="Pkinase"/>
    <property type="match status" value="1"/>
</dbReference>
<keyword evidence="5" id="KW-0418">Kinase</keyword>
<gene>
    <name evidence="13" type="ORF">OMED0930_LOCUS3891</name>
    <name evidence="12" type="ORF">OMED0937_LOCUS362</name>
</gene>
<comment type="catalytic activity">
    <reaction evidence="7">
        <text>L-threonyl-[protein] + ATP = O-phospho-L-threonyl-[protein] + ADP + H(+)</text>
        <dbReference type="Rhea" id="RHEA:46608"/>
        <dbReference type="Rhea" id="RHEA-COMP:11060"/>
        <dbReference type="Rhea" id="RHEA-COMP:11605"/>
        <dbReference type="ChEBI" id="CHEBI:15378"/>
        <dbReference type="ChEBI" id="CHEBI:30013"/>
        <dbReference type="ChEBI" id="CHEBI:30616"/>
        <dbReference type="ChEBI" id="CHEBI:61977"/>
        <dbReference type="ChEBI" id="CHEBI:456216"/>
        <dbReference type="EC" id="2.7.11.1"/>
    </reaction>
</comment>
<organism evidence="12">
    <name type="scientific">Ostreococcus mediterraneus</name>
    <dbReference type="NCBI Taxonomy" id="1486918"/>
    <lineage>
        <taxon>Eukaryota</taxon>
        <taxon>Viridiplantae</taxon>
        <taxon>Chlorophyta</taxon>
        <taxon>Mamiellophyceae</taxon>
        <taxon>Mamiellales</taxon>
        <taxon>Bathycoccaceae</taxon>
        <taxon>Ostreococcus</taxon>
    </lineage>
</organism>
<dbReference type="Gene3D" id="3.30.200.20">
    <property type="entry name" value="Phosphorylase Kinase, domain 1"/>
    <property type="match status" value="1"/>
</dbReference>
<evidence type="ECO:0000256" key="7">
    <source>
        <dbReference type="ARBA" id="ARBA00047899"/>
    </source>
</evidence>
<dbReference type="InterPro" id="IPR008271">
    <property type="entry name" value="Ser/Thr_kinase_AS"/>
</dbReference>
<feature type="domain" description="Protein kinase" evidence="11">
    <location>
        <begin position="19"/>
        <end position="275"/>
    </location>
</feature>
<proteinExistence type="inferred from homology"/>
<dbReference type="FunFam" id="1.10.510.10:FF:000132">
    <property type="entry name" value="Serine/threonine-protein kinase SRK2A"/>
    <property type="match status" value="1"/>
</dbReference>
<dbReference type="PANTHER" id="PTHR24343">
    <property type="entry name" value="SERINE/THREONINE KINASE"/>
    <property type="match status" value="1"/>
</dbReference>
<dbReference type="SMART" id="SM00220">
    <property type="entry name" value="S_TKc"/>
    <property type="match status" value="1"/>
</dbReference>